<feature type="region of interest" description="Disordered" evidence="1">
    <location>
        <begin position="71"/>
        <end position="95"/>
    </location>
</feature>
<evidence type="ECO:0000256" key="1">
    <source>
        <dbReference type="SAM" id="MobiDB-lite"/>
    </source>
</evidence>
<comment type="caution">
    <text evidence="2">The sequence shown here is derived from an EMBL/GenBank/DDBJ whole genome shotgun (WGS) entry which is preliminary data.</text>
</comment>
<dbReference type="InterPro" id="IPR021388">
    <property type="entry name" value="DUF3024"/>
</dbReference>
<dbReference type="Pfam" id="PF11225">
    <property type="entry name" value="DUF3024"/>
    <property type="match status" value="1"/>
</dbReference>
<dbReference type="Proteomes" id="UP000820669">
    <property type="component" value="Unassembled WGS sequence"/>
</dbReference>
<gene>
    <name evidence="2" type="ORF">HF526_16840</name>
</gene>
<protein>
    <submittedName>
        <fullName evidence="2">Uncharacterized protein</fullName>
    </submittedName>
</protein>
<proteinExistence type="predicted"/>
<keyword evidence="3" id="KW-1185">Reference proteome</keyword>
<accession>A0ABX1SDU2</accession>
<name>A0ABX1SDU2_9PSEU</name>
<organism evidence="2 3">
    <name type="scientific">Pseudonocardia acidicola</name>
    <dbReference type="NCBI Taxonomy" id="2724939"/>
    <lineage>
        <taxon>Bacteria</taxon>
        <taxon>Bacillati</taxon>
        <taxon>Actinomycetota</taxon>
        <taxon>Actinomycetes</taxon>
        <taxon>Pseudonocardiales</taxon>
        <taxon>Pseudonocardiaceae</taxon>
        <taxon>Pseudonocardia</taxon>
    </lineage>
</organism>
<reference evidence="2 3" key="1">
    <citation type="submission" date="2020-04" db="EMBL/GenBank/DDBJ databases">
        <authorList>
            <person name="Klaysubun C."/>
            <person name="Duangmal K."/>
            <person name="Lipun K."/>
        </authorList>
    </citation>
    <scope>NUCLEOTIDE SEQUENCE [LARGE SCALE GENOMIC DNA]</scope>
    <source>
        <strain evidence="2 3">K10HN5</strain>
    </source>
</reference>
<dbReference type="RefSeq" id="WP_169382405.1">
    <property type="nucleotide sequence ID" value="NZ_JAAXLA010000029.1"/>
</dbReference>
<sequence length="120" mass="13241">MPVPEEIRVRLSRWCADQVPDAERSQRQIGYTTSGEQVTLLDRRPPTFPELGAAWISTPVAQLRNDEPGRWSLWRPAATDDPDAWEPDGGGSAEDPLALLTRIEDAIRVSAPPAREPGAD</sequence>
<dbReference type="EMBL" id="JAAXLA010000029">
    <property type="protein sequence ID" value="NMH98962.1"/>
    <property type="molecule type" value="Genomic_DNA"/>
</dbReference>
<evidence type="ECO:0000313" key="3">
    <source>
        <dbReference type="Proteomes" id="UP000820669"/>
    </source>
</evidence>
<evidence type="ECO:0000313" key="2">
    <source>
        <dbReference type="EMBL" id="NMH98962.1"/>
    </source>
</evidence>